<sequence>MKVATINFSGNNGKTTLAEHVFAARMPGALQLTIETINAGNEDIEKVRGKDFGQMMEAVMLADQAIVDVGASNVEDTMKLMKQYSGSHEEFDYFVVPAVKESKQLEDTLATIQALSSLGVPPKKIRVVFNKVEVDDDVESDFYPLFAMHQAKKNFTLNPSAVVYSSDIYKQLRALKKNIPDLLEDPTDWRKKLKEAANEEEKITAVKMISLKRLAVSARENLDDVFKALTAK</sequence>
<dbReference type="InterPro" id="IPR027417">
    <property type="entry name" value="P-loop_NTPase"/>
</dbReference>
<evidence type="ECO:0000313" key="1">
    <source>
        <dbReference type="EMBL" id="ASS84965.1"/>
    </source>
</evidence>
<accession>A0A223DQI2</accession>
<dbReference type="SUPFAM" id="SSF52540">
    <property type="entry name" value="P-loop containing nucleoside triphosphate hydrolases"/>
    <property type="match status" value="1"/>
</dbReference>
<dbReference type="Gene3D" id="3.40.50.300">
    <property type="entry name" value="P-loop containing nucleotide triphosphate hydrolases"/>
    <property type="match status" value="1"/>
</dbReference>
<dbReference type="RefSeq" id="WP_069325251.1">
    <property type="nucleotide sequence ID" value="NZ_KY978631.1"/>
</dbReference>
<dbReference type="InterPro" id="IPR047985">
    <property type="entry name" value="StbB-like"/>
</dbReference>
<dbReference type="NCBIfam" id="NF041292">
    <property type="entry name" value="StbB"/>
    <property type="match status" value="1"/>
</dbReference>
<dbReference type="EMBL" id="KY978631">
    <property type="protein sequence ID" value="ASS84965.1"/>
    <property type="molecule type" value="Genomic_DNA"/>
</dbReference>
<gene>
    <name evidence="1" type="primary">stdB</name>
</gene>
<name>A0A223DQI2_KLEPN</name>
<keyword evidence="1" id="KW-0614">Plasmid</keyword>
<proteinExistence type="predicted"/>
<organism evidence="1">
    <name type="scientific">Klebsiella pneumoniae</name>
    <dbReference type="NCBI Taxonomy" id="573"/>
    <lineage>
        <taxon>Bacteria</taxon>
        <taxon>Pseudomonadati</taxon>
        <taxon>Pseudomonadota</taxon>
        <taxon>Gammaproteobacteria</taxon>
        <taxon>Enterobacterales</taxon>
        <taxon>Enterobacteriaceae</taxon>
        <taxon>Klebsiella/Raoultella group</taxon>
        <taxon>Klebsiella</taxon>
        <taxon>Klebsiella pneumoniae complex</taxon>
    </lineage>
</organism>
<geneLocation type="plasmid" evidence="1">
    <name>p447-IMP</name>
</geneLocation>
<reference evidence="1" key="1">
    <citation type="submission" date="2019-05" db="EMBL/GenBank/DDBJ databases">
        <title>Complete sequence of plasmid p447-IMP harbouring the metallo-beta-lactamase gene blaIMP-8.</title>
        <authorList>
            <person name="Zhan Z."/>
            <person name="Feng J."/>
            <person name="Jiang X."/>
            <person name="Liang Q."/>
            <person name="Liang L."/>
            <person name="Yuan M."/>
            <person name="Fang H."/>
            <person name="Li P."/>
            <person name="Zhou D."/>
        </authorList>
    </citation>
    <scope>NUCLEOTIDE SEQUENCE</scope>
    <source>
        <strain evidence="1">447</strain>
        <plasmid evidence="1">p447-IMP</plasmid>
    </source>
</reference>
<protein>
    <submittedName>
        <fullName evidence="1">Stability protein StdB</fullName>
    </submittedName>
</protein>
<dbReference type="AlphaFoldDB" id="A0A223DQI2"/>